<feature type="transmembrane region" description="Helical" evidence="1">
    <location>
        <begin position="6"/>
        <end position="28"/>
    </location>
</feature>
<dbReference type="InterPro" id="IPR016977">
    <property type="entry name" value="ComGF"/>
</dbReference>
<dbReference type="AlphaFoldDB" id="A0AAE3LNH4"/>
<gene>
    <name evidence="2" type="primary">comGF</name>
    <name evidence="2" type="ORF">OEV98_09825</name>
</gene>
<keyword evidence="3" id="KW-1185">Reference proteome</keyword>
<reference evidence="2" key="1">
    <citation type="submission" date="2022-10" db="EMBL/GenBank/DDBJ databases">
        <title>Description of Fervidibacillus gen. nov. in the family Fervidibacillaceae fam. nov. with two species, Fervidibacillus albus sp. nov., and Fervidibacillus halotolerans sp. nov., isolated from tidal flat sediments.</title>
        <authorList>
            <person name="Kwon K.K."/>
            <person name="Yang S.-H."/>
        </authorList>
    </citation>
    <scope>NUCLEOTIDE SEQUENCE</scope>
    <source>
        <strain evidence="2">JCM 19140</strain>
    </source>
</reference>
<evidence type="ECO:0000313" key="2">
    <source>
        <dbReference type="EMBL" id="MCU9613857.1"/>
    </source>
</evidence>
<dbReference type="Pfam" id="PF15980">
    <property type="entry name" value="ComGF"/>
    <property type="match status" value="1"/>
</dbReference>
<dbReference type="Proteomes" id="UP001209318">
    <property type="component" value="Unassembled WGS sequence"/>
</dbReference>
<dbReference type="EMBL" id="JAOUSF010000003">
    <property type="protein sequence ID" value="MCU9613857.1"/>
    <property type="molecule type" value="Genomic_DNA"/>
</dbReference>
<evidence type="ECO:0000313" key="3">
    <source>
        <dbReference type="Proteomes" id="UP001209318"/>
    </source>
</evidence>
<proteinExistence type="predicted"/>
<accession>A0AAE3LNH4</accession>
<comment type="caution">
    <text evidence="2">The sequence shown here is derived from an EMBL/GenBank/DDBJ whole genome shotgun (WGS) entry which is preliminary data.</text>
</comment>
<keyword evidence="1" id="KW-0472">Membrane</keyword>
<organism evidence="2 3">
    <name type="scientific">Perspicuibacillus lycopersici</name>
    <dbReference type="NCBI Taxonomy" id="1325689"/>
    <lineage>
        <taxon>Bacteria</taxon>
        <taxon>Bacillati</taxon>
        <taxon>Bacillota</taxon>
        <taxon>Bacilli</taxon>
        <taxon>Bacillales</taxon>
        <taxon>Bacillaceae</taxon>
        <taxon>Perspicuibacillus</taxon>
    </lineage>
</organism>
<dbReference type="RefSeq" id="WP_263073096.1">
    <property type="nucleotide sequence ID" value="NZ_JAOUSF010000003.1"/>
</dbReference>
<sequence length="147" mass="17545">MRKNEHGYTFLELILSLFLFTLITMFIATTTPMLRYHSYTSEIREQMEWDNFIQQAKREIRNSDRLYLSSGRLFLYAGQKVIKYEKYGNLLRRQVDGEGHEVLLYNTYAVQFKALQKAIKISIERDNAKTYSAIIYLPKYKTKEFSE</sequence>
<name>A0AAE3LNH4_9BACI</name>
<evidence type="ECO:0000256" key="1">
    <source>
        <dbReference type="SAM" id="Phobius"/>
    </source>
</evidence>
<protein>
    <submittedName>
        <fullName evidence="2">Competence type IV pilus minor pilin ComGF</fullName>
    </submittedName>
</protein>
<keyword evidence="1" id="KW-0812">Transmembrane</keyword>
<keyword evidence="1" id="KW-1133">Transmembrane helix</keyword>
<dbReference type="NCBIfam" id="NF041002">
    <property type="entry name" value="pilin_ComGF"/>
    <property type="match status" value="1"/>
</dbReference>